<evidence type="ECO:0000256" key="2">
    <source>
        <dbReference type="ARBA" id="ARBA00007357"/>
    </source>
</evidence>
<keyword evidence="6" id="KW-0862">Zinc</keyword>
<evidence type="ECO:0000313" key="11">
    <source>
        <dbReference type="EMBL" id="KAK8756831.1"/>
    </source>
</evidence>
<dbReference type="GO" id="GO:0046872">
    <property type="term" value="F:metal ion binding"/>
    <property type="evidence" value="ECO:0007669"/>
    <property type="project" value="UniProtKB-KW"/>
</dbReference>
<evidence type="ECO:0000256" key="8">
    <source>
        <dbReference type="SAM" id="MobiDB-lite"/>
    </source>
</evidence>
<keyword evidence="12" id="KW-1185">Reference proteome</keyword>
<keyword evidence="4" id="KW-0479">Metal-binding</keyword>
<feature type="compositionally biased region" description="Basic residues" evidence="8">
    <location>
        <begin position="1"/>
        <end position="13"/>
    </location>
</feature>
<evidence type="ECO:0000256" key="6">
    <source>
        <dbReference type="ARBA" id="ARBA00022833"/>
    </source>
</evidence>
<dbReference type="PROSITE" id="PS51885">
    <property type="entry name" value="NEPRILYSIN"/>
    <property type="match status" value="1"/>
</dbReference>
<comment type="caution">
    <text evidence="11">The sequence shown here is derived from an EMBL/GenBank/DDBJ whole genome shotgun (WGS) entry which is preliminary data.</text>
</comment>
<dbReference type="Gene3D" id="3.40.390.10">
    <property type="entry name" value="Collagenase (Catalytic Domain)"/>
    <property type="match status" value="1"/>
</dbReference>
<dbReference type="InterPro" id="IPR000718">
    <property type="entry name" value="Peptidase_M13"/>
</dbReference>
<dbReference type="Pfam" id="PF05649">
    <property type="entry name" value="Peptidase_M13_N"/>
    <property type="match status" value="1"/>
</dbReference>
<proteinExistence type="inferred from homology"/>
<evidence type="ECO:0000313" key="12">
    <source>
        <dbReference type="Proteomes" id="UP001321473"/>
    </source>
</evidence>
<dbReference type="GO" id="GO:0004222">
    <property type="term" value="F:metalloendopeptidase activity"/>
    <property type="evidence" value="ECO:0007669"/>
    <property type="project" value="InterPro"/>
</dbReference>
<dbReference type="InterPro" id="IPR018497">
    <property type="entry name" value="Peptidase_M13_C"/>
</dbReference>
<dbReference type="GO" id="GO:0005886">
    <property type="term" value="C:plasma membrane"/>
    <property type="evidence" value="ECO:0007669"/>
    <property type="project" value="TreeGrafter"/>
</dbReference>
<evidence type="ECO:0000256" key="4">
    <source>
        <dbReference type="ARBA" id="ARBA00022723"/>
    </source>
</evidence>
<dbReference type="InterPro" id="IPR008753">
    <property type="entry name" value="Peptidase_M13_N"/>
</dbReference>
<evidence type="ECO:0000259" key="9">
    <source>
        <dbReference type="Pfam" id="PF01431"/>
    </source>
</evidence>
<keyword evidence="7" id="KW-0482">Metalloprotease</keyword>
<organism evidence="11 12">
    <name type="scientific">Amblyomma americanum</name>
    <name type="common">Lone star tick</name>
    <dbReference type="NCBI Taxonomy" id="6943"/>
    <lineage>
        <taxon>Eukaryota</taxon>
        <taxon>Metazoa</taxon>
        <taxon>Ecdysozoa</taxon>
        <taxon>Arthropoda</taxon>
        <taxon>Chelicerata</taxon>
        <taxon>Arachnida</taxon>
        <taxon>Acari</taxon>
        <taxon>Parasitiformes</taxon>
        <taxon>Ixodida</taxon>
        <taxon>Ixodoidea</taxon>
        <taxon>Ixodidae</taxon>
        <taxon>Amblyomminae</taxon>
        <taxon>Amblyomma</taxon>
    </lineage>
</organism>
<reference evidence="11 12" key="1">
    <citation type="journal article" date="2023" name="Arcadia Sci">
        <title>De novo assembly of a long-read Amblyomma americanum tick genome.</title>
        <authorList>
            <person name="Chou S."/>
            <person name="Poskanzer K.E."/>
            <person name="Rollins M."/>
            <person name="Thuy-Boun P.S."/>
        </authorList>
    </citation>
    <scope>NUCLEOTIDE SEQUENCE [LARGE SCALE GENOMIC DNA]</scope>
    <source>
        <strain evidence="11">F_SG_1</strain>
        <tissue evidence="11">Salivary glands</tissue>
    </source>
</reference>
<dbReference type="AlphaFoldDB" id="A0AAQ4D2Z1"/>
<feature type="domain" description="Peptidase M13 N-terminal" evidence="10">
    <location>
        <begin position="110"/>
        <end position="255"/>
    </location>
</feature>
<dbReference type="InterPro" id="IPR024079">
    <property type="entry name" value="MetalloPept_cat_dom_sf"/>
</dbReference>
<keyword evidence="5" id="KW-0378">Hydrolase</keyword>
<gene>
    <name evidence="11" type="ORF">V5799_000478</name>
</gene>
<dbReference type="PANTHER" id="PTHR11733">
    <property type="entry name" value="ZINC METALLOPROTEASE FAMILY M13 NEPRILYSIN-RELATED"/>
    <property type="match status" value="1"/>
</dbReference>
<evidence type="ECO:0000256" key="5">
    <source>
        <dbReference type="ARBA" id="ARBA00022801"/>
    </source>
</evidence>
<dbReference type="SUPFAM" id="SSF55486">
    <property type="entry name" value="Metalloproteases ('zincins'), catalytic domain"/>
    <property type="match status" value="1"/>
</dbReference>
<comment type="cofactor">
    <cofactor evidence="1">
        <name>Zn(2+)</name>
        <dbReference type="ChEBI" id="CHEBI:29105"/>
    </cofactor>
</comment>
<sequence>MKEKKKMSKRKNKSLNQESSADGSWELSAIFELELLPTPKAAGGRPRWRLSPSGQLSSWRDERKRLGPEYLTRIRRHVEAFSSTEVTRSLVDSVFEADDEVLRVTNTQLWMHAMNEVTRGFFKVHGSDVIAVSNARFLVALQRLLGEMNARKPHVVPLYLSWHVLRTLAWTVAPDAQELQLDSEPERQDRCFRTVHDLMPLAAGKPYADSANWDVGTIEELFEAAKGEYVNRIMRCPWMDEASRHSAQDKIRSVRGVFPAPGLVWNVSALQHVYDCMPQDREAFFLPSVLEAKRCKHKLILSTAATGGTSSDTITWTSPAVYLVRYLDAYNSAVVMGSVLRPPVFQATGAHREVFNYAGLTFLFARLLFGAIDQKGSLRDDTGSLRPWWSNFTQDAFATAVRCLEDLYQFDAWFIGDEISDAVATAVSFAAYERHLEEFSANNREGLWAWLVWTMSWPRLLTRRGQSEFTDDQAFFMNRCFCFCSRKLSSLYSAGWTSPEEKCNLPLRNSPDFWRAFGCRRGDAMRAEKSCQLI</sequence>
<dbReference type="Gene3D" id="1.10.1380.10">
    <property type="entry name" value="Neutral endopeptidase , domain2"/>
    <property type="match status" value="1"/>
</dbReference>
<dbReference type="Proteomes" id="UP001321473">
    <property type="component" value="Unassembled WGS sequence"/>
</dbReference>
<protein>
    <submittedName>
        <fullName evidence="11">Uncharacterized protein</fullName>
    </submittedName>
</protein>
<dbReference type="GO" id="GO:0016485">
    <property type="term" value="P:protein processing"/>
    <property type="evidence" value="ECO:0007669"/>
    <property type="project" value="TreeGrafter"/>
</dbReference>
<accession>A0AAQ4D2Z1</accession>
<dbReference type="PANTHER" id="PTHR11733:SF241">
    <property type="entry name" value="GH26575P-RELATED"/>
    <property type="match status" value="1"/>
</dbReference>
<dbReference type="Pfam" id="PF01431">
    <property type="entry name" value="Peptidase_M13"/>
    <property type="match status" value="1"/>
</dbReference>
<evidence type="ECO:0000256" key="7">
    <source>
        <dbReference type="ARBA" id="ARBA00023049"/>
    </source>
</evidence>
<evidence type="ECO:0000256" key="1">
    <source>
        <dbReference type="ARBA" id="ARBA00001947"/>
    </source>
</evidence>
<evidence type="ECO:0000256" key="3">
    <source>
        <dbReference type="ARBA" id="ARBA00022670"/>
    </source>
</evidence>
<comment type="similarity">
    <text evidence="2">Belongs to the peptidase M13 family.</text>
</comment>
<evidence type="ECO:0000259" key="10">
    <source>
        <dbReference type="Pfam" id="PF05649"/>
    </source>
</evidence>
<dbReference type="InterPro" id="IPR042089">
    <property type="entry name" value="Peptidase_M13_dom_2"/>
</dbReference>
<keyword evidence="3" id="KW-0645">Protease</keyword>
<dbReference type="EMBL" id="JARKHS020035880">
    <property type="protein sequence ID" value="KAK8756831.1"/>
    <property type="molecule type" value="Genomic_DNA"/>
</dbReference>
<feature type="region of interest" description="Disordered" evidence="8">
    <location>
        <begin position="1"/>
        <end position="22"/>
    </location>
</feature>
<name>A0AAQ4D2Z1_AMBAM</name>
<feature type="domain" description="Peptidase M13 C-terminal" evidence="9">
    <location>
        <begin position="330"/>
        <end position="533"/>
    </location>
</feature>